<dbReference type="SUPFAM" id="SSF51445">
    <property type="entry name" value="(Trans)glycosidases"/>
    <property type="match status" value="1"/>
</dbReference>
<evidence type="ECO:0000313" key="10">
    <source>
        <dbReference type="Proteomes" id="UP000825729"/>
    </source>
</evidence>
<dbReference type="GO" id="GO:0005576">
    <property type="term" value="C:extracellular region"/>
    <property type="evidence" value="ECO:0007669"/>
    <property type="project" value="TreeGrafter"/>
</dbReference>
<dbReference type="CDD" id="cd02879">
    <property type="entry name" value="GH18_plant_chitinase_class_V"/>
    <property type="match status" value="1"/>
</dbReference>
<dbReference type="PROSITE" id="PS51910">
    <property type="entry name" value="GH18_2"/>
    <property type="match status" value="1"/>
</dbReference>
<dbReference type="GO" id="GO:0004568">
    <property type="term" value="F:chitinase activity"/>
    <property type="evidence" value="ECO:0007669"/>
    <property type="project" value="TreeGrafter"/>
</dbReference>
<dbReference type="InterPro" id="IPR050314">
    <property type="entry name" value="Glycosyl_Hydrlase_18"/>
</dbReference>
<dbReference type="PANTHER" id="PTHR11177">
    <property type="entry name" value="CHITINASE"/>
    <property type="match status" value="1"/>
</dbReference>
<dbReference type="InterPro" id="IPR001223">
    <property type="entry name" value="Glyco_hydro18_cat"/>
</dbReference>
<dbReference type="InterPro" id="IPR001579">
    <property type="entry name" value="Glyco_hydro_18_chit_AS"/>
</dbReference>
<dbReference type="FunFam" id="3.10.50.10:FF:000003">
    <property type="entry name" value="Class V chitinase CHIT5b"/>
    <property type="match status" value="1"/>
</dbReference>
<keyword evidence="10" id="KW-1185">Reference proteome</keyword>
<dbReference type="InterPro" id="IPR017853">
    <property type="entry name" value="GH"/>
</dbReference>
<name>A0AAV7F871_ARIFI</name>
<evidence type="ECO:0000256" key="3">
    <source>
        <dbReference type="ARBA" id="ARBA00022801"/>
    </source>
</evidence>
<proteinExistence type="inferred from homology"/>
<dbReference type="SUPFAM" id="SSF54556">
    <property type="entry name" value="Chitinase insertion domain"/>
    <property type="match status" value="1"/>
</dbReference>
<keyword evidence="5 6" id="KW-0326">Glycosidase</keyword>
<comment type="similarity">
    <text evidence="1">Belongs to the glycosyl hydrolase 18 family. Chitinase class V subfamily.</text>
</comment>
<sequence length="376" mass="41323">MRDVFFALLLWVAVAVAVAGAGARPAASAVKGAYWPTWLTSTFPPSSIDTSYFTHLYYAFLQPDPATFRLTVTESDDIWMYKFNSDLHHCRNPVRTVLSMGGGGSNGTLFALIAASPSNRCDFIESTIATARKYGFDGIDLDWEYPADQKEMDDLGLLLDEWRVAIEKEARATGRPRLLLTAAVYYSVVNPMDGITRTFPAGSISRNLDWINAMCFDYRGGWNTTVTGAHAALYDPGSDISTSKGIASWVDAGVPREKIVMGLPLFGHTWKLKDPRVNGIGAPAVSVGPGDEGTMSFAEIVDFNKENGASVVYDKATVSTYSYVGASWIGYDGPKSVRKKIKFARAQSLRGYFFWAVAGDKEWKISRQGNTPYQRT</sequence>
<dbReference type="Gene3D" id="3.10.50.10">
    <property type="match status" value="1"/>
</dbReference>
<keyword evidence="3 6" id="KW-0378">Hydrolase</keyword>
<gene>
    <name evidence="9" type="ORF">H6P81_000774</name>
</gene>
<reference evidence="9 10" key="1">
    <citation type="submission" date="2021-07" db="EMBL/GenBank/DDBJ databases">
        <title>The Aristolochia fimbriata genome: insights into angiosperm evolution, floral development and chemical biosynthesis.</title>
        <authorList>
            <person name="Jiao Y."/>
        </authorList>
    </citation>
    <scope>NUCLEOTIDE SEQUENCE [LARGE SCALE GENOMIC DNA]</scope>
    <source>
        <strain evidence="9">IBCAS-2021</strain>
        <tissue evidence="9">Leaf</tissue>
    </source>
</reference>
<dbReference type="InterPro" id="IPR029070">
    <property type="entry name" value="Chitinase_insertion_sf"/>
</dbReference>
<dbReference type="PROSITE" id="PS01095">
    <property type="entry name" value="GH18_1"/>
    <property type="match status" value="1"/>
</dbReference>
<feature type="signal peptide" evidence="7">
    <location>
        <begin position="1"/>
        <end position="23"/>
    </location>
</feature>
<dbReference type="Proteomes" id="UP000825729">
    <property type="component" value="Unassembled WGS sequence"/>
</dbReference>
<protein>
    <recommendedName>
        <fullName evidence="8">GH18 domain-containing protein</fullName>
    </recommendedName>
</protein>
<evidence type="ECO:0000256" key="2">
    <source>
        <dbReference type="ARBA" id="ARBA00022729"/>
    </source>
</evidence>
<dbReference type="InterPro" id="IPR011583">
    <property type="entry name" value="Chitinase_II/V-like_cat"/>
</dbReference>
<dbReference type="GO" id="GO:0008061">
    <property type="term" value="F:chitin binding"/>
    <property type="evidence" value="ECO:0007669"/>
    <property type="project" value="InterPro"/>
</dbReference>
<evidence type="ECO:0000256" key="1">
    <source>
        <dbReference type="ARBA" id="ARBA00008682"/>
    </source>
</evidence>
<keyword evidence="2 7" id="KW-0732">Signal</keyword>
<accession>A0AAV7F871</accession>
<evidence type="ECO:0000313" key="9">
    <source>
        <dbReference type="EMBL" id="KAG9456266.1"/>
    </source>
</evidence>
<dbReference type="PANTHER" id="PTHR11177:SF396">
    <property type="entry name" value="NOD FACTOR HYDROLASE PROTEIN 1"/>
    <property type="match status" value="1"/>
</dbReference>
<dbReference type="AlphaFoldDB" id="A0AAV7F871"/>
<evidence type="ECO:0000256" key="5">
    <source>
        <dbReference type="ARBA" id="ARBA00023295"/>
    </source>
</evidence>
<feature type="domain" description="GH18" evidence="8">
    <location>
        <begin position="29"/>
        <end position="376"/>
    </location>
</feature>
<feature type="chain" id="PRO_5043574581" description="GH18 domain-containing protein" evidence="7">
    <location>
        <begin position="24"/>
        <end position="376"/>
    </location>
</feature>
<evidence type="ECO:0000256" key="7">
    <source>
        <dbReference type="SAM" id="SignalP"/>
    </source>
</evidence>
<evidence type="ECO:0000259" key="8">
    <source>
        <dbReference type="PROSITE" id="PS51910"/>
    </source>
</evidence>
<dbReference type="GO" id="GO:0005975">
    <property type="term" value="P:carbohydrate metabolic process"/>
    <property type="evidence" value="ECO:0007669"/>
    <property type="project" value="InterPro"/>
</dbReference>
<evidence type="ECO:0000256" key="4">
    <source>
        <dbReference type="ARBA" id="ARBA00023180"/>
    </source>
</evidence>
<dbReference type="EMBL" id="JAINDJ010000002">
    <property type="protein sequence ID" value="KAG9456266.1"/>
    <property type="molecule type" value="Genomic_DNA"/>
</dbReference>
<comment type="caution">
    <text evidence="9">The sequence shown here is derived from an EMBL/GenBank/DDBJ whole genome shotgun (WGS) entry which is preliminary data.</text>
</comment>
<keyword evidence="4" id="KW-0325">Glycoprotein</keyword>
<dbReference type="GO" id="GO:0006032">
    <property type="term" value="P:chitin catabolic process"/>
    <property type="evidence" value="ECO:0007669"/>
    <property type="project" value="TreeGrafter"/>
</dbReference>
<dbReference type="SMART" id="SM00636">
    <property type="entry name" value="Glyco_18"/>
    <property type="match status" value="1"/>
</dbReference>
<organism evidence="9 10">
    <name type="scientific">Aristolochia fimbriata</name>
    <name type="common">White veined hardy Dutchman's pipe vine</name>
    <dbReference type="NCBI Taxonomy" id="158543"/>
    <lineage>
        <taxon>Eukaryota</taxon>
        <taxon>Viridiplantae</taxon>
        <taxon>Streptophyta</taxon>
        <taxon>Embryophyta</taxon>
        <taxon>Tracheophyta</taxon>
        <taxon>Spermatophyta</taxon>
        <taxon>Magnoliopsida</taxon>
        <taxon>Magnoliidae</taxon>
        <taxon>Piperales</taxon>
        <taxon>Aristolochiaceae</taxon>
        <taxon>Aristolochia</taxon>
    </lineage>
</organism>
<dbReference type="Pfam" id="PF00704">
    <property type="entry name" value="Glyco_hydro_18"/>
    <property type="match status" value="1"/>
</dbReference>
<dbReference type="Gene3D" id="3.20.20.80">
    <property type="entry name" value="Glycosidases"/>
    <property type="match status" value="1"/>
</dbReference>
<evidence type="ECO:0000256" key="6">
    <source>
        <dbReference type="RuleBase" id="RU000489"/>
    </source>
</evidence>